<organism evidence="1 2">
    <name type="scientific">Cohnella soli</name>
    <dbReference type="NCBI Taxonomy" id="425005"/>
    <lineage>
        <taxon>Bacteria</taxon>
        <taxon>Bacillati</taxon>
        <taxon>Bacillota</taxon>
        <taxon>Bacilli</taxon>
        <taxon>Bacillales</taxon>
        <taxon>Paenibacillaceae</taxon>
        <taxon>Cohnella</taxon>
    </lineage>
</organism>
<sequence length="99" mass="10232">MDMQPLHAGFETQDQAEAAIRKLGALRGDRFRLSRTSVPDAIGAAGDMTDAGTEFSEEIGLTAAGFAPNAIEFTLSASVPGAAAEQARAVIEQAGGRLL</sequence>
<dbReference type="Proteomes" id="UP001596113">
    <property type="component" value="Unassembled WGS sequence"/>
</dbReference>
<protein>
    <submittedName>
        <fullName evidence="1">Uncharacterized protein</fullName>
    </submittedName>
</protein>
<proteinExistence type="predicted"/>
<keyword evidence="2" id="KW-1185">Reference proteome</keyword>
<gene>
    <name evidence="1" type="ORF">ACFPOF_20555</name>
</gene>
<accession>A0ABW0HY64</accession>
<evidence type="ECO:0000313" key="2">
    <source>
        <dbReference type="Proteomes" id="UP001596113"/>
    </source>
</evidence>
<evidence type="ECO:0000313" key="1">
    <source>
        <dbReference type="EMBL" id="MFC5405137.1"/>
    </source>
</evidence>
<dbReference type="EMBL" id="JBHSMI010000029">
    <property type="protein sequence ID" value="MFC5405137.1"/>
    <property type="molecule type" value="Genomic_DNA"/>
</dbReference>
<name>A0ABW0HY64_9BACL</name>
<comment type="caution">
    <text evidence="1">The sequence shown here is derived from an EMBL/GenBank/DDBJ whole genome shotgun (WGS) entry which is preliminary data.</text>
</comment>
<dbReference type="RefSeq" id="WP_378136130.1">
    <property type="nucleotide sequence ID" value="NZ_JBHSMI010000029.1"/>
</dbReference>
<reference evidence="2" key="1">
    <citation type="journal article" date="2019" name="Int. J. Syst. Evol. Microbiol.">
        <title>The Global Catalogue of Microorganisms (GCM) 10K type strain sequencing project: providing services to taxonomists for standard genome sequencing and annotation.</title>
        <authorList>
            <consortium name="The Broad Institute Genomics Platform"/>
            <consortium name="The Broad Institute Genome Sequencing Center for Infectious Disease"/>
            <person name="Wu L."/>
            <person name="Ma J."/>
        </authorList>
    </citation>
    <scope>NUCLEOTIDE SEQUENCE [LARGE SCALE GENOMIC DNA]</scope>
    <source>
        <strain evidence="2">CGMCC 1.18575</strain>
    </source>
</reference>